<keyword evidence="4" id="KW-1185">Reference proteome</keyword>
<feature type="region of interest" description="Disordered" evidence="1">
    <location>
        <begin position="83"/>
        <end position="104"/>
    </location>
</feature>
<dbReference type="InterPro" id="IPR054539">
    <property type="entry name" value="Beta-prop_PDH"/>
</dbReference>
<evidence type="ECO:0000313" key="3">
    <source>
        <dbReference type="EMBL" id="KRR28604.1"/>
    </source>
</evidence>
<evidence type="ECO:0000313" key="4">
    <source>
        <dbReference type="Proteomes" id="UP000052023"/>
    </source>
</evidence>
<dbReference type="InterPro" id="IPR011041">
    <property type="entry name" value="Quinoprot_gluc/sorb_DH_b-prop"/>
</dbReference>
<dbReference type="PANTHER" id="PTHR33546:SF1">
    <property type="entry name" value="LARGE, MULTIFUNCTIONAL SECRETED PROTEIN"/>
    <property type="match status" value="1"/>
</dbReference>
<name>A0A0R3N9A5_9BRAD</name>
<dbReference type="Gene3D" id="2.120.10.30">
    <property type="entry name" value="TolB, C-terminal domain"/>
    <property type="match status" value="1"/>
</dbReference>
<evidence type="ECO:0000256" key="1">
    <source>
        <dbReference type="SAM" id="MobiDB-lite"/>
    </source>
</evidence>
<feature type="domain" description="Pyrroloquinoline quinone-dependent pyranose dehydrogenase beta-propeller" evidence="2">
    <location>
        <begin position="243"/>
        <end position="353"/>
    </location>
</feature>
<dbReference type="Pfam" id="PF22807">
    <property type="entry name" value="TrAA12"/>
    <property type="match status" value="1"/>
</dbReference>
<sequence>MTGLEHPRRLLVLPNGDVLVAEQKAGYLTLLRDEDGDGKADWIQRHAEGLNQPYGLAWRDDHVLVADQDGIWKVPHRLGALRAGRGGEQTKAADVPPDQRKPSPAVVGEEMITRKGVFGIVQGHMNRHLAIDPKTGGLFVGVGSSGNVGVEPEVKATIQRFDPNGANQVTFASGLRNPTALAFEPGTGDLYAVVQERDGLGDRLPPDYLTRVEKGAFYGWPYAYIGQHPQPGFANLKPDKVKASTKPDLLFEAHSSAMDLVFYDGEQFPPEFRGGAFVALKGSWNRSEPTGYKIVFVPFKDGRPQGWYQNFAVGFWVSGMHRAEIWGRPAALAIAKDGSLLVADDTGGTVWRIAYAGPQNRTGKPDGNTEAPR</sequence>
<dbReference type="RefSeq" id="WP_057842815.1">
    <property type="nucleotide sequence ID" value="NZ_LLYA01000079.1"/>
</dbReference>
<dbReference type="AlphaFoldDB" id="A0A0R3N9A5"/>
<dbReference type="SUPFAM" id="SSF50952">
    <property type="entry name" value="Soluble quinoprotein glucose dehydrogenase"/>
    <property type="match status" value="1"/>
</dbReference>
<dbReference type="EMBL" id="LLYA01000079">
    <property type="protein sequence ID" value="KRR28604.1"/>
    <property type="molecule type" value="Genomic_DNA"/>
</dbReference>
<gene>
    <name evidence="3" type="ORF">CQ13_20245</name>
</gene>
<dbReference type="PANTHER" id="PTHR33546">
    <property type="entry name" value="LARGE, MULTIFUNCTIONAL SECRETED PROTEIN-RELATED"/>
    <property type="match status" value="1"/>
</dbReference>
<accession>A0A0R3N9A5</accession>
<evidence type="ECO:0000259" key="2">
    <source>
        <dbReference type="Pfam" id="PF22807"/>
    </source>
</evidence>
<dbReference type="InterPro" id="IPR011042">
    <property type="entry name" value="6-blade_b-propeller_TolB-like"/>
</dbReference>
<protein>
    <recommendedName>
        <fullName evidence="2">Pyrroloquinoline quinone-dependent pyranose dehydrogenase beta-propeller domain-containing protein</fullName>
    </recommendedName>
</protein>
<dbReference type="OrthoDB" id="9770043at2"/>
<organism evidence="3 4">
    <name type="scientific">Bradyrhizobium retamae</name>
    <dbReference type="NCBI Taxonomy" id="1300035"/>
    <lineage>
        <taxon>Bacteria</taxon>
        <taxon>Pseudomonadati</taxon>
        <taxon>Pseudomonadota</taxon>
        <taxon>Alphaproteobacteria</taxon>
        <taxon>Hyphomicrobiales</taxon>
        <taxon>Nitrobacteraceae</taxon>
        <taxon>Bradyrhizobium</taxon>
    </lineage>
</organism>
<dbReference type="Proteomes" id="UP000052023">
    <property type="component" value="Unassembled WGS sequence"/>
</dbReference>
<proteinExistence type="predicted"/>
<reference evidence="3 4" key="1">
    <citation type="submission" date="2014-03" db="EMBL/GenBank/DDBJ databases">
        <title>Bradyrhizobium valentinum sp. nov., isolated from effective nodules of Lupinus mariae-josephae, a lupine endemic of basic-lime soils in Eastern Spain.</title>
        <authorList>
            <person name="Duran D."/>
            <person name="Rey L."/>
            <person name="Navarro A."/>
            <person name="Busquets A."/>
            <person name="Imperial J."/>
            <person name="Ruiz-Argueso T."/>
        </authorList>
    </citation>
    <scope>NUCLEOTIDE SEQUENCE [LARGE SCALE GENOMIC DNA]</scope>
    <source>
        <strain evidence="3 4">Ro19</strain>
    </source>
</reference>
<comment type="caution">
    <text evidence="3">The sequence shown here is derived from an EMBL/GenBank/DDBJ whole genome shotgun (WGS) entry which is preliminary data.</text>
</comment>